<reference evidence="2 3" key="1">
    <citation type="submission" date="2018-06" db="EMBL/GenBank/DDBJ databases">
        <authorList>
            <consortium name="Pathogen Informatics"/>
            <person name="Doyle S."/>
        </authorList>
    </citation>
    <scope>NUCLEOTIDE SEQUENCE [LARGE SCALE GENOMIC DNA]</scope>
    <source>
        <strain evidence="2 3">NCTC12224</strain>
    </source>
</reference>
<dbReference type="Pfam" id="PF00583">
    <property type="entry name" value="Acetyltransf_1"/>
    <property type="match status" value="1"/>
</dbReference>
<keyword evidence="2" id="KW-0808">Transferase</keyword>
<dbReference type="AlphaFoldDB" id="A0A380K777"/>
<dbReference type="Proteomes" id="UP000254924">
    <property type="component" value="Unassembled WGS sequence"/>
</dbReference>
<dbReference type="GO" id="GO:0016747">
    <property type="term" value="F:acyltransferase activity, transferring groups other than amino-acyl groups"/>
    <property type="evidence" value="ECO:0007669"/>
    <property type="project" value="InterPro"/>
</dbReference>
<gene>
    <name evidence="2" type="ORF">NCTC12224_01164</name>
</gene>
<sequence length="205" mass="23944">MSTISIRELDPKDRNKAISFAISGMHFDQYIKNPLLLRLYGRYFWYLENSRATHLKAAYQGDELLGVILAEVKGQPPLRQCWYEKAFSRTIDWLQKTFFKSSAGTYDTVNKDMLDVYKEHYQPDGEIIFLAANPTLKVKGVGTALLNALEKDLSGKEIYLYTDSLCTYQFYEKRGFERYQERTIELTLNKKKVPLSCFLYRKKIA</sequence>
<protein>
    <submittedName>
        <fullName evidence="2">Acetyltransferase (GNAT) family</fullName>
    </submittedName>
</protein>
<dbReference type="OrthoDB" id="2243440at2"/>
<name>A0A380K777_9STRE</name>
<dbReference type="PROSITE" id="PS51186">
    <property type="entry name" value="GNAT"/>
    <property type="match status" value="1"/>
</dbReference>
<feature type="domain" description="N-acetyltransferase" evidence="1">
    <location>
        <begin position="4"/>
        <end position="200"/>
    </location>
</feature>
<dbReference type="InterPro" id="IPR000182">
    <property type="entry name" value="GNAT_dom"/>
</dbReference>
<dbReference type="SUPFAM" id="SSF55729">
    <property type="entry name" value="Acyl-CoA N-acyltransferases (Nat)"/>
    <property type="match status" value="1"/>
</dbReference>
<dbReference type="EMBL" id="UHFN01000007">
    <property type="protein sequence ID" value="SUN60801.1"/>
    <property type="molecule type" value="Genomic_DNA"/>
</dbReference>
<dbReference type="Gene3D" id="3.40.630.30">
    <property type="match status" value="1"/>
</dbReference>
<keyword evidence="3" id="KW-1185">Reference proteome</keyword>
<dbReference type="InterPro" id="IPR016181">
    <property type="entry name" value="Acyl_CoA_acyltransferase"/>
</dbReference>
<organism evidence="2 3">
    <name type="scientific">Streptococcus hyointestinalis</name>
    <dbReference type="NCBI Taxonomy" id="1337"/>
    <lineage>
        <taxon>Bacteria</taxon>
        <taxon>Bacillati</taxon>
        <taxon>Bacillota</taxon>
        <taxon>Bacilli</taxon>
        <taxon>Lactobacillales</taxon>
        <taxon>Streptococcaceae</taxon>
        <taxon>Streptococcus</taxon>
    </lineage>
</organism>
<evidence type="ECO:0000259" key="1">
    <source>
        <dbReference type="PROSITE" id="PS51186"/>
    </source>
</evidence>
<accession>A0A380K777</accession>
<evidence type="ECO:0000313" key="3">
    <source>
        <dbReference type="Proteomes" id="UP000254924"/>
    </source>
</evidence>
<evidence type="ECO:0000313" key="2">
    <source>
        <dbReference type="EMBL" id="SUN60801.1"/>
    </source>
</evidence>
<proteinExistence type="predicted"/>